<feature type="non-terminal residue" evidence="1">
    <location>
        <position position="1"/>
    </location>
</feature>
<reference evidence="1" key="2">
    <citation type="submission" date="2023-06" db="EMBL/GenBank/DDBJ databases">
        <title>Genome assembly of Pristionchus species.</title>
        <authorList>
            <person name="Yoshida K."/>
            <person name="Sommer R.J."/>
        </authorList>
    </citation>
    <scope>NUCLEOTIDE SEQUENCE</scope>
    <source>
        <strain evidence="1">RS5460</strain>
    </source>
</reference>
<evidence type="ECO:0000313" key="3">
    <source>
        <dbReference type="Proteomes" id="UP001328107"/>
    </source>
</evidence>
<accession>A0AAN5I0H7</accession>
<proteinExistence type="predicted"/>
<dbReference type="EMBL" id="BTRK01000004">
    <property type="protein sequence ID" value="GMR47412.1"/>
    <property type="molecule type" value="Genomic_DNA"/>
</dbReference>
<dbReference type="EMBL" id="BTRK01000042">
    <property type="protein sequence ID" value="GMR63272.1"/>
    <property type="molecule type" value="Genomic_DNA"/>
</dbReference>
<evidence type="ECO:0000313" key="2">
    <source>
        <dbReference type="EMBL" id="GMR63272.1"/>
    </source>
</evidence>
<keyword evidence="3" id="KW-1185">Reference proteome</keyword>
<name>A0AAN5I0H7_9BILA</name>
<protein>
    <submittedName>
        <fullName evidence="1">Uncharacterized protein</fullName>
    </submittedName>
</protein>
<gene>
    <name evidence="1" type="ORF">PMAYCL1PPCAC_17607</name>
    <name evidence="2" type="ORF">PMAYCL1PPCAC_33467</name>
</gene>
<feature type="non-terminal residue" evidence="1">
    <location>
        <position position="139"/>
    </location>
</feature>
<organism evidence="1 3">
    <name type="scientific">Pristionchus mayeri</name>
    <dbReference type="NCBI Taxonomy" id="1317129"/>
    <lineage>
        <taxon>Eukaryota</taxon>
        <taxon>Metazoa</taxon>
        <taxon>Ecdysozoa</taxon>
        <taxon>Nematoda</taxon>
        <taxon>Chromadorea</taxon>
        <taxon>Rhabditida</taxon>
        <taxon>Rhabditina</taxon>
        <taxon>Diplogasteromorpha</taxon>
        <taxon>Diplogasteroidea</taxon>
        <taxon>Neodiplogasteridae</taxon>
        <taxon>Pristionchus</taxon>
    </lineage>
</organism>
<dbReference type="AlphaFoldDB" id="A0AAN5I0H7"/>
<comment type="caution">
    <text evidence="1">The sequence shown here is derived from an EMBL/GenBank/DDBJ whole genome shotgun (WGS) entry which is preliminary data.</text>
</comment>
<evidence type="ECO:0000313" key="1">
    <source>
        <dbReference type="EMBL" id="GMR47412.1"/>
    </source>
</evidence>
<reference evidence="3" key="1">
    <citation type="submission" date="2022-10" db="EMBL/GenBank/DDBJ databases">
        <title>Genome assembly of Pristionchus species.</title>
        <authorList>
            <person name="Yoshida K."/>
            <person name="Sommer R.J."/>
        </authorList>
    </citation>
    <scope>NUCLEOTIDE SEQUENCE [LARGE SCALE GENOMIC DNA]</scope>
    <source>
        <strain evidence="3">RS5460</strain>
    </source>
</reference>
<dbReference type="Proteomes" id="UP001328107">
    <property type="component" value="Unassembled WGS sequence"/>
</dbReference>
<sequence length="139" mass="15540">LFQATFDVLDACWKRFDTNNTDNLCDPNFGVLTEKYVSRDRFTGAECQCNNRARGDGYNCYGACPKKIRETITCPTGMECNLDKEGKPFCNCPWGQELVGNSSCQAIPNACKSCEHFCHAASKCVNTCNMDQLWLFSCA</sequence>